<sequence length="243" mass="29241">MAETVVVSAFFKIPSKQPYSVYIEHLNRWFRSIRCPVIFFTTPDIWEDILSMGHDVSHIKVRYETIDEWKAWELGRAFWDRQQSRDTETYHTTELAAIWYEKKEFVKRAFEINDASVFIWCDAGCVRDDESEGAMKEFGLRNFPLNDGRIHVQHIREQPYKPWYVHPEYRYAGAIIAGNRNAWVHFDDIYRRVLYEYDVYDISCNSDQYIMASCKDREPAFFYEHMPHPNDTINEWFFLLSRL</sequence>
<name>A0A6C0HJH0_9ZZZZ</name>
<dbReference type="AlphaFoldDB" id="A0A6C0HJH0"/>
<dbReference type="EMBL" id="MN739974">
    <property type="protein sequence ID" value="QHT80639.1"/>
    <property type="molecule type" value="Genomic_DNA"/>
</dbReference>
<reference evidence="1" key="1">
    <citation type="journal article" date="2020" name="Nature">
        <title>Giant virus diversity and host interactions through global metagenomics.</title>
        <authorList>
            <person name="Schulz F."/>
            <person name="Roux S."/>
            <person name="Paez-Espino D."/>
            <person name="Jungbluth S."/>
            <person name="Walsh D.A."/>
            <person name="Denef V.J."/>
            <person name="McMahon K.D."/>
            <person name="Konstantinidis K.T."/>
            <person name="Eloe-Fadrosh E.A."/>
            <person name="Kyrpides N.C."/>
            <person name="Woyke T."/>
        </authorList>
    </citation>
    <scope>NUCLEOTIDE SEQUENCE</scope>
    <source>
        <strain evidence="1">GVMAG-M-3300023184-121</strain>
    </source>
</reference>
<evidence type="ECO:0000313" key="1">
    <source>
        <dbReference type="EMBL" id="QHT80639.1"/>
    </source>
</evidence>
<accession>A0A6C0HJH0</accession>
<proteinExistence type="predicted"/>
<protein>
    <recommendedName>
        <fullName evidence="2">Glycosyltransferase</fullName>
    </recommendedName>
</protein>
<evidence type="ECO:0008006" key="2">
    <source>
        <dbReference type="Google" id="ProtNLM"/>
    </source>
</evidence>
<organism evidence="1">
    <name type="scientific">viral metagenome</name>
    <dbReference type="NCBI Taxonomy" id="1070528"/>
    <lineage>
        <taxon>unclassified sequences</taxon>
        <taxon>metagenomes</taxon>
        <taxon>organismal metagenomes</taxon>
    </lineage>
</organism>